<reference evidence="1" key="2">
    <citation type="submission" date="2018-07" db="EMBL/GenBank/DDBJ databases">
        <authorList>
            <person name="Mckenzie S.K."/>
            <person name="Kronauer D.J.C."/>
        </authorList>
    </citation>
    <scope>NUCLEOTIDE SEQUENCE</scope>
    <source>
        <strain evidence="1">Clonal line C1</strain>
    </source>
</reference>
<dbReference type="Proteomes" id="UP000279307">
    <property type="component" value="Chromosome 6"/>
</dbReference>
<evidence type="ECO:0000313" key="1">
    <source>
        <dbReference type="EMBL" id="RLU21337.1"/>
    </source>
</evidence>
<accession>A0A3L8DLQ8</accession>
<dbReference type="AlphaFoldDB" id="A0A3L8DLQ8"/>
<sequence length="120" mass="13354">MSLRFVLRNKFHQHSYRNPMGEKNRASFGSITGYGTKFAQQPSPFRLGNRENCASRFSLLLAHPMCCPDDLTRLARGINAESEPIRQPEARNACGHISLSLGWSRARTTCAPSCRADVAS</sequence>
<name>A0A3L8DLQ8_OOCBI</name>
<protein>
    <submittedName>
        <fullName evidence="1">Uncharacterized protein</fullName>
    </submittedName>
</protein>
<gene>
    <name evidence="1" type="ORF">DMN91_005710</name>
</gene>
<comment type="caution">
    <text evidence="1">The sequence shown here is derived from an EMBL/GenBank/DDBJ whole genome shotgun (WGS) entry which is preliminary data.</text>
</comment>
<organism evidence="1">
    <name type="scientific">Ooceraea biroi</name>
    <name type="common">Clonal raider ant</name>
    <name type="synonym">Cerapachys biroi</name>
    <dbReference type="NCBI Taxonomy" id="2015173"/>
    <lineage>
        <taxon>Eukaryota</taxon>
        <taxon>Metazoa</taxon>
        <taxon>Ecdysozoa</taxon>
        <taxon>Arthropoda</taxon>
        <taxon>Hexapoda</taxon>
        <taxon>Insecta</taxon>
        <taxon>Pterygota</taxon>
        <taxon>Neoptera</taxon>
        <taxon>Endopterygota</taxon>
        <taxon>Hymenoptera</taxon>
        <taxon>Apocrita</taxon>
        <taxon>Aculeata</taxon>
        <taxon>Formicoidea</taxon>
        <taxon>Formicidae</taxon>
        <taxon>Dorylinae</taxon>
        <taxon>Ooceraea</taxon>
    </lineage>
</organism>
<reference evidence="1" key="1">
    <citation type="journal article" date="2018" name="Genome Res.">
        <title>The genomic architecture and molecular evolution of ant odorant receptors.</title>
        <authorList>
            <person name="McKenzie S.K."/>
            <person name="Kronauer D.J.C."/>
        </authorList>
    </citation>
    <scope>NUCLEOTIDE SEQUENCE [LARGE SCALE GENOMIC DNA]</scope>
    <source>
        <strain evidence="1">Clonal line C1</strain>
    </source>
</reference>
<proteinExistence type="predicted"/>
<dbReference type="EMBL" id="QOIP01000006">
    <property type="protein sequence ID" value="RLU21337.1"/>
    <property type="molecule type" value="Genomic_DNA"/>
</dbReference>